<sequence>MMPSGPRYILFLMVALTFVLGVLLFLAPRASIDKLQHPAQSSERKNPQ</sequence>
<protein>
    <submittedName>
        <fullName evidence="1">Uncharacterized protein</fullName>
    </submittedName>
</protein>
<dbReference type="AlphaFoldDB" id="A0A1C3VXE4"/>
<organism evidence="1 2">
    <name type="scientific">Rhizobium miluonense</name>
    <dbReference type="NCBI Taxonomy" id="411945"/>
    <lineage>
        <taxon>Bacteria</taxon>
        <taxon>Pseudomonadati</taxon>
        <taxon>Pseudomonadota</taxon>
        <taxon>Alphaproteobacteria</taxon>
        <taxon>Hyphomicrobiales</taxon>
        <taxon>Rhizobiaceae</taxon>
        <taxon>Rhizobium/Agrobacterium group</taxon>
        <taxon>Rhizobium</taxon>
    </lineage>
</organism>
<dbReference type="Proteomes" id="UP000199435">
    <property type="component" value="Unassembled WGS sequence"/>
</dbReference>
<proteinExistence type="predicted"/>
<gene>
    <name evidence="1" type="ORF">GA0061102_101948</name>
</gene>
<dbReference type="EMBL" id="FMAH01000019">
    <property type="protein sequence ID" value="SCB32244.1"/>
    <property type="molecule type" value="Genomic_DNA"/>
</dbReference>
<evidence type="ECO:0000313" key="1">
    <source>
        <dbReference type="EMBL" id="SCB32244.1"/>
    </source>
</evidence>
<reference evidence="2" key="1">
    <citation type="submission" date="2016-08" db="EMBL/GenBank/DDBJ databases">
        <authorList>
            <person name="Varghese N."/>
            <person name="Submissions Spin"/>
        </authorList>
    </citation>
    <scope>NUCLEOTIDE SEQUENCE [LARGE SCALE GENOMIC DNA]</scope>
    <source>
        <strain evidence="2">HAMBI 2971</strain>
    </source>
</reference>
<dbReference type="STRING" id="411945.GA0061102_101948"/>
<keyword evidence="2" id="KW-1185">Reference proteome</keyword>
<accession>A0A1C3VXE4</accession>
<name>A0A1C3VXE4_9HYPH</name>
<evidence type="ECO:0000313" key="2">
    <source>
        <dbReference type="Proteomes" id="UP000199435"/>
    </source>
</evidence>